<evidence type="ECO:0000256" key="2">
    <source>
        <dbReference type="ARBA" id="ARBA00022692"/>
    </source>
</evidence>
<feature type="region of interest" description="Disordered" evidence="7">
    <location>
        <begin position="600"/>
        <end position="622"/>
    </location>
</feature>
<dbReference type="SMART" id="SM00181">
    <property type="entry name" value="EGF"/>
    <property type="match status" value="3"/>
</dbReference>
<keyword evidence="12" id="KW-1185">Reference proteome</keyword>
<dbReference type="Pfam" id="PF01582">
    <property type="entry name" value="TIR"/>
    <property type="match status" value="1"/>
</dbReference>
<proteinExistence type="predicted"/>
<feature type="domain" description="EGF-like" evidence="9">
    <location>
        <begin position="296"/>
        <end position="332"/>
    </location>
</feature>
<keyword evidence="4 8" id="KW-1133">Transmembrane helix</keyword>
<dbReference type="InterPro" id="IPR035897">
    <property type="entry name" value="Toll_tir_struct_dom_sf"/>
</dbReference>
<name>A0AAE0ZLF7_9GAST</name>
<dbReference type="InterPro" id="IPR000742">
    <property type="entry name" value="EGF"/>
</dbReference>
<feature type="region of interest" description="Disordered" evidence="7">
    <location>
        <begin position="90"/>
        <end position="109"/>
    </location>
</feature>
<keyword evidence="6" id="KW-1015">Disulfide bond</keyword>
<evidence type="ECO:0000313" key="12">
    <source>
        <dbReference type="Proteomes" id="UP001283361"/>
    </source>
</evidence>
<keyword evidence="3" id="KW-0732">Signal</keyword>
<sequence length="724" mass="79967">MSVVYSFENHDVRWTETLSDFLKSRTLYWLYCKTVSIVFLVYQSSHSMACQLIHIVTTIIACLSTLPSASAAPLVLDLVELGLTSGPDLPNPNSIPANGSQGPFGDIDSGVAPTQSGFSTLKTDSGTSTSPGSVLNKSREQNSSYGRNDMKSDGDSHKGMTFDFSANQGNSETAGKDAPMINNPWADIVPQQDASLGLDLDEDDILRAIFSPKGKCGDLCADFDDICSGNDECVIMENCTTICNKADGTQTALQPKHIQAPKETRCNKTGKVCVHGSCQDGQSCVCDLGYEGDTCADKTCFLPCQHGGTCYEVSEGRSTCACTPDWQGSLCQDKKCTLKCVRGSCQYKPPKDGGSMYCNCPFDWTGDLCDDKIPDPAASSKTLALAIGIGTPIVCLLALIIAWYILWRNRAVFVFKVINMFKAYEDDDEKLYDAYVSLTEGDYEFVRSALQPKLESMGHTLYLHARDGVAGDVKSEEILEAVEKSRRCIMLLSSNYINNEWCRFECLTAQHETCIKLKQRIIPILMDDIDKDKRNMDKTLRFIIDSVKCLRYPRAPLELTDAPTSTTYIHSESKGKKELAKFEKEQEKFWERLRLTMPKKRDSQKEKCPLSTGSSKLSHPHYSDKTGFKSLFSKLSENMPVGDRNEKSSSTEFSFMEPTSSNDKIGEGNPVVLISVAAKADSKLDSFYSDTLERSLTGDCSENSLVFCGEDMKRVVPADIHLKV</sequence>
<dbReference type="PROSITE" id="PS00022">
    <property type="entry name" value="EGF_1"/>
    <property type="match status" value="1"/>
</dbReference>
<dbReference type="PROSITE" id="PS50104">
    <property type="entry name" value="TIR"/>
    <property type="match status" value="1"/>
</dbReference>
<reference evidence="11" key="1">
    <citation type="journal article" date="2023" name="G3 (Bethesda)">
        <title>A reference genome for the long-term kleptoplast-retaining sea slug Elysia crispata morphotype clarki.</title>
        <authorList>
            <person name="Eastman K.E."/>
            <person name="Pendleton A.L."/>
            <person name="Shaikh M.A."/>
            <person name="Suttiyut T."/>
            <person name="Ogas R."/>
            <person name="Tomko P."/>
            <person name="Gavelis G."/>
            <person name="Widhalm J.R."/>
            <person name="Wisecaver J.H."/>
        </authorList>
    </citation>
    <scope>NUCLEOTIDE SEQUENCE</scope>
    <source>
        <strain evidence="11">ECLA1</strain>
    </source>
</reference>
<comment type="caution">
    <text evidence="6">Lacks conserved residue(s) required for the propagation of feature annotation.</text>
</comment>
<dbReference type="SUPFAM" id="SSF52200">
    <property type="entry name" value="Toll/Interleukin receptor TIR domain"/>
    <property type="match status" value="1"/>
</dbReference>
<evidence type="ECO:0000259" key="10">
    <source>
        <dbReference type="PROSITE" id="PS50104"/>
    </source>
</evidence>
<feature type="disulfide bond" evidence="6">
    <location>
        <begin position="322"/>
        <end position="331"/>
    </location>
</feature>
<feature type="region of interest" description="Disordered" evidence="7">
    <location>
        <begin position="639"/>
        <end position="661"/>
    </location>
</feature>
<dbReference type="Proteomes" id="UP001283361">
    <property type="component" value="Unassembled WGS sequence"/>
</dbReference>
<feature type="compositionally biased region" description="Polar residues" evidence="7">
    <location>
        <begin position="115"/>
        <end position="146"/>
    </location>
</feature>
<evidence type="ECO:0000313" key="11">
    <source>
        <dbReference type="EMBL" id="KAK3771649.1"/>
    </source>
</evidence>
<feature type="compositionally biased region" description="Polar residues" evidence="7">
    <location>
        <begin position="91"/>
        <end position="101"/>
    </location>
</feature>
<feature type="domain" description="TIR" evidence="10">
    <location>
        <begin position="430"/>
        <end position="597"/>
    </location>
</feature>
<evidence type="ECO:0000256" key="3">
    <source>
        <dbReference type="ARBA" id="ARBA00022729"/>
    </source>
</evidence>
<organism evidence="11 12">
    <name type="scientific">Elysia crispata</name>
    <name type="common">lettuce slug</name>
    <dbReference type="NCBI Taxonomy" id="231223"/>
    <lineage>
        <taxon>Eukaryota</taxon>
        <taxon>Metazoa</taxon>
        <taxon>Spiralia</taxon>
        <taxon>Lophotrochozoa</taxon>
        <taxon>Mollusca</taxon>
        <taxon>Gastropoda</taxon>
        <taxon>Heterobranchia</taxon>
        <taxon>Euthyneura</taxon>
        <taxon>Panpulmonata</taxon>
        <taxon>Sacoglossa</taxon>
        <taxon>Placobranchoidea</taxon>
        <taxon>Plakobranchidae</taxon>
        <taxon>Elysia</taxon>
    </lineage>
</organism>
<dbReference type="GO" id="GO:0038023">
    <property type="term" value="F:signaling receptor activity"/>
    <property type="evidence" value="ECO:0007669"/>
    <property type="project" value="TreeGrafter"/>
</dbReference>
<evidence type="ECO:0000256" key="4">
    <source>
        <dbReference type="ARBA" id="ARBA00022989"/>
    </source>
</evidence>
<feature type="compositionally biased region" description="Polar residues" evidence="7">
    <location>
        <begin position="650"/>
        <end position="661"/>
    </location>
</feature>
<dbReference type="PANTHER" id="PTHR24365:SF541">
    <property type="entry name" value="PROTEIN TOLL-RELATED"/>
    <property type="match status" value="1"/>
</dbReference>
<evidence type="ECO:0000256" key="5">
    <source>
        <dbReference type="ARBA" id="ARBA00023136"/>
    </source>
</evidence>
<dbReference type="PANTHER" id="PTHR24365">
    <property type="entry name" value="TOLL-LIKE RECEPTOR"/>
    <property type="match status" value="1"/>
</dbReference>
<dbReference type="EMBL" id="JAWDGP010003693">
    <property type="protein sequence ID" value="KAK3771649.1"/>
    <property type="molecule type" value="Genomic_DNA"/>
</dbReference>
<dbReference type="GO" id="GO:0007165">
    <property type="term" value="P:signal transduction"/>
    <property type="evidence" value="ECO:0007669"/>
    <property type="project" value="InterPro"/>
</dbReference>
<keyword evidence="2 8" id="KW-0812">Transmembrane</keyword>
<comment type="caution">
    <text evidence="11">The sequence shown here is derived from an EMBL/GenBank/DDBJ whole genome shotgun (WGS) entry which is preliminary data.</text>
</comment>
<dbReference type="InterPro" id="IPR000157">
    <property type="entry name" value="TIR_dom"/>
</dbReference>
<dbReference type="GO" id="GO:0005886">
    <property type="term" value="C:plasma membrane"/>
    <property type="evidence" value="ECO:0007669"/>
    <property type="project" value="TreeGrafter"/>
</dbReference>
<dbReference type="Gene3D" id="2.10.25.10">
    <property type="entry name" value="Laminin"/>
    <property type="match status" value="2"/>
</dbReference>
<comment type="subcellular location">
    <subcellularLocation>
        <location evidence="1">Membrane</location>
    </subcellularLocation>
</comment>
<evidence type="ECO:0000256" key="6">
    <source>
        <dbReference type="PROSITE-ProRule" id="PRU00076"/>
    </source>
</evidence>
<keyword evidence="6" id="KW-0245">EGF-like domain</keyword>
<dbReference type="Gene3D" id="3.40.50.10140">
    <property type="entry name" value="Toll/interleukin-1 receptor homology (TIR) domain"/>
    <property type="match status" value="1"/>
</dbReference>
<dbReference type="AlphaFoldDB" id="A0AAE0ZLF7"/>
<feature type="transmembrane region" description="Helical" evidence="8">
    <location>
        <begin position="383"/>
        <end position="406"/>
    </location>
</feature>
<feature type="region of interest" description="Disordered" evidence="7">
    <location>
        <begin position="115"/>
        <end position="176"/>
    </location>
</feature>
<accession>A0AAE0ZLF7</accession>
<gene>
    <name evidence="11" type="ORF">RRG08_047904</name>
</gene>
<keyword evidence="5 8" id="KW-0472">Membrane</keyword>
<feature type="compositionally biased region" description="Basic and acidic residues" evidence="7">
    <location>
        <begin position="148"/>
        <end position="160"/>
    </location>
</feature>
<dbReference type="PROSITE" id="PS50026">
    <property type="entry name" value="EGF_3"/>
    <property type="match status" value="1"/>
</dbReference>
<protein>
    <recommendedName>
        <fullName evidence="13">TIR domain-containing protein</fullName>
    </recommendedName>
</protein>
<evidence type="ECO:0000256" key="7">
    <source>
        <dbReference type="SAM" id="MobiDB-lite"/>
    </source>
</evidence>
<evidence type="ECO:0000256" key="1">
    <source>
        <dbReference type="ARBA" id="ARBA00004370"/>
    </source>
</evidence>
<feature type="compositionally biased region" description="Polar residues" evidence="7">
    <location>
        <begin position="164"/>
        <end position="173"/>
    </location>
</feature>
<dbReference type="SMART" id="SM00255">
    <property type="entry name" value="TIR"/>
    <property type="match status" value="1"/>
</dbReference>
<evidence type="ECO:0008006" key="13">
    <source>
        <dbReference type="Google" id="ProtNLM"/>
    </source>
</evidence>
<evidence type="ECO:0000256" key="8">
    <source>
        <dbReference type="SAM" id="Phobius"/>
    </source>
</evidence>
<feature type="disulfide bond" evidence="6">
    <location>
        <begin position="300"/>
        <end position="310"/>
    </location>
</feature>
<evidence type="ECO:0000259" key="9">
    <source>
        <dbReference type="PROSITE" id="PS50026"/>
    </source>
</evidence>
<dbReference type="PRINTS" id="PR01537">
    <property type="entry name" value="INTRLKN1R1F"/>
</dbReference>